<protein>
    <submittedName>
        <fullName evidence="1">Uncharacterized protein</fullName>
    </submittedName>
</protein>
<organism evidence="1 2">
    <name type="scientific">Ancylostoma caninum</name>
    <name type="common">Dog hookworm</name>
    <dbReference type="NCBI Taxonomy" id="29170"/>
    <lineage>
        <taxon>Eukaryota</taxon>
        <taxon>Metazoa</taxon>
        <taxon>Ecdysozoa</taxon>
        <taxon>Nematoda</taxon>
        <taxon>Chromadorea</taxon>
        <taxon>Rhabditida</taxon>
        <taxon>Rhabditina</taxon>
        <taxon>Rhabditomorpha</taxon>
        <taxon>Strongyloidea</taxon>
        <taxon>Ancylostomatidae</taxon>
        <taxon>Ancylostomatinae</taxon>
        <taxon>Ancylostoma</taxon>
    </lineage>
</organism>
<name>A0A368GQ47_ANCCA</name>
<comment type="caution">
    <text evidence="1">The sequence shown here is derived from an EMBL/GenBank/DDBJ whole genome shotgun (WGS) entry which is preliminary data.</text>
</comment>
<keyword evidence="2" id="KW-1185">Reference proteome</keyword>
<evidence type="ECO:0000313" key="2">
    <source>
        <dbReference type="Proteomes" id="UP000252519"/>
    </source>
</evidence>
<proteinExistence type="predicted"/>
<dbReference type="EMBL" id="JOJR01000079">
    <property type="protein sequence ID" value="RCN46444.1"/>
    <property type="molecule type" value="Genomic_DNA"/>
</dbReference>
<reference evidence="1 2" key="1">
    <citation type="submission" date="2014-10" db="EMBL/GenBank/DDBJ databases">
        <title>Draft genome of the hookworm Ancylostoma caninum.</title>
        <authorList>
            <person name="Mitreva M."/>
        </authorList>
    </citation>
    <scope>NUCLEOTIDE SEQUENCE [LARGE SCALE GENOMIC DNA]</scope>
    <source>
        <strain evidence="1 2">Baltimore</strain>
    </source>
</reference>
<accession>A0A368GQ47</accession>
<evidence type="ECO:0000313" key="1">
    <source>
        <dbReference type="EMBL" id="RCN46444.1"/>
    </source>
</evidence>
<gene>
    <name evidence="1" type="ORF">ANCCAN_07532</name>
</gene>
<sequence length="83" mass="9308">MHRTLAEEITEIVKQNGSPAPDYSCTLERIAHKLLSKNGGLVGESYEGYKFTSTNGLGNINFWIVLNSWKENLSKVGAQFYLK</sequence>
<dbReference type="Proteomes" id="UP000252519">
    <property type="component" value="Unassembled WGS sequence"/>
</dbReference>
<dbReference type="AlphaFoldDB" id="A0A368GQ47"/>